<evidence type="ECO:0000256" key="14">
    <source>
        <dbReference type="ARBA" id="ARBA00029579"/>
    </source>
</evidence>
<dbReference type="GO" id="GO:0060072">
    <property type="term" value="F:large conductance calcium-activated potassium channel activity"/>
    <property type="evidence" value="ECO:0007669"/>
    <property type="project" value="TreeGrafter"/>
</dbReference>
<evidence type="ECO:0000313" key="21">
    <source>
        <dbReference type="Proteomes" id="UP000019118"/>
    </source>
</evidence>
<dbReference type="PRINTS" id="PR00169">
    <property type="entry name" value="KCHANNEL"/>
</dbReference>
<evidence type="ECO:0000256" key="12">
    <source>
        <dbReference type="ARBA" id="ARBA00023136"/>
    </source>
</evidence>
<keyword evidence="21" id="KW-1185">Reference proteome</keyword>
<keyword evidence="3" id="KW-0633">Potassium transport</keyword>
<evidence type="ECO:0000256" key="4">
    <source>
        <dbReference type="ARBA" id="ARBA00022553"/>
    </source>
</evidence>
<feature type="domain" description="Ion transport" evidence="18">
    <location>
        <begin position="22"/>
        <end position="237"/>
    </location>
</feature>
<evidence type="ECO:0000256" key="9">
    <source>
        <dbReference type="ARBA" id="ARBA00022958"/>
    </source>
</evidence>
<dbReference type="GO" id="GO:0009410">
    <property type="term" value="P:response to xenobiotic stimulus"/>
    <property type="evidence" value="ECO:0007669"/>
    <property type="project" value="UniProtKB-ARBA"/>
</dbReference>
<sequence>MTEAKDWAGELISGQTTTGRILVVLVFILSIASLVIYFIDASYYHAGEGVEHCEEWSKNITQQIDLAFNIFFMVYFFIRLIAASDKLWFMLEMYSFVDYFTIPPSFVSIYLDRTWIGLRFLRALRLMTVPDILQYLNILKTSSSIRLAQLVSIFISVWLTAAGIIHLLENSGDPLDFDNPHPLPYWTCVYFLIVTMSTVGYGDVFCHTVLGRTFLVFFLLVGLAIFASCIPEIIDLIGTRPKYGGTLKNERGRRHIVVCGHITYESVSHFLKDFLHEDREDVDVEVVFLHRKPPDLELEGLFKRHFTTVEFFQGTIMNPIDLQRVKVSVLSHRHILFQSFWCLLFTILRQPSFKYILLIIG</sequence>
<dbReference type="PANTHER" id="PTHR10027:SF33">
    <property type="entry name" value="CALCIUM-ACTIVATED POTASSIUM CHANNEL SUBUNIT ALPHA-1-RELATED"/>
    <property type="match status" value="1"/>
</dbReference>
<comment type="subcellular location">
    <subcellularLocation>
        <location evidence="1">Membrane</location>
        <topology evidence="1">Multi-pass membrane protein</topology>
    </subcellularLocation>
</comment>
<dbReference type="Proteomes" id="UP000019118">
    <property type="component" value="Unassembled WGS sequence"/>
</dbReference>
<dbReference type="FunFam" id="1.20.120.350:FF:000035">
    <property type="entry name" value="Calcium-activated potassium channel slowpoke"/>
    <property type="match status" value="1"/>
</dbReference>
<feature type="transmembrane region" description="Helical" evidence="17">
    <location>
        <begin position="214"/>
        <end position="234"/>
    </location>
</feature>
<dbReference type="GO" id="GO:0045211">
    <property type="term" value="C:postsynaptic membrane"/>
    <property type="evidence" value="ECO:0007669"/>
    <property type="project" value="TreeGrafter"/>
</dbReference>
<organism evidence="20 21">
    <name type="scientific">Dendroctonus ponderosae</name>
    <name type="common">Mountain pine beetle</name>
    <dbReference type="NCBI Taxonomy" id="77166"/>
    <lineage>
        <taxon>Eukaryota</taxon>
        <taxon>Metazoa</taxon>
        <taxon>Ecdysozoa</taxon>
        <taxon>Arthropoda</taxon>
        <taxon>Hexapoda</taxon>
        <taxon>Insecta</taxon>
        <taxon>Pterygota</taxon>
        <taxon>Neoptera</taxon>
        <taxon>Endopterygota</taxon>
        <taxon>Coleoptera</taxon>
        <taxon>Polyphaga</taxon>
        <taxon>Cucujiformia</taxon>
        <taxon>Curculionidae</taxon>
        <taxon>Scolytinae</taxon>
        <taxon>Dendroctonus</taxon>
    </lineage>
</organism>
<proteinExistence type="inferred from homology"/>
<dbReference type="PANTHER" id="PTHR10027">
    <property type="entry name" value="CALCIUM-ACTIVATED POTASSIUM CHANNEL ALPHA CHAIN"/>
    <property type="match status" value="1"/>
</dbReference>
<comment type="similarity">
    <text evidence="16">Belongs to the potassium channel family. Calcium-activated (TC 1.A.1.3) subfamily. Slo sub-subfamily.</text>
</comment>
<keyword evidence="11" id="KW-0406">Ion transport</keyword>
<dbReference type="InterPro" id="IPR003148">
    <property type="entry name" value="RCK_N"/>
</dbReference>
<accession>A0AAR5P0W2</accession>
<evidence type="ECO:0000313" key="20">
    <source>
        <dbReference type="EnsemblMetazoa" id="XP_019754502.1"/>
    </source>
</evidence>
<evidence type="ECO:0000256" key="2">
    <source>
        <dbReference type="ARBA" id="ARBA00022448"/>
    </source>
</evidence>
<dbReference type="GO" id="GO:0034702">
    <property type="term" value="C:monoatomic ion channel complex"/>
    <property type="evidence" value="ECO:0007669"/>
    <property type="project" value="UniProtKB-KW"/>
</dbReference>
<dbReference type="InterPro" id="IPR027359">
    <property type="entry name" value="Volt_channel_dom_sf"/>
</dbReference>
<keyword evidence="9" id="KW-0630">Potassium</keyword>
<dbReference type="AlphaFoldDB" id="A0AAR5P0W2"/>
<dbReference type="Pfam" id="PF00520">
    <property type="entry name" value="Ion_trans"/>
    <property type="match status" value="1"/>
</dbReference>
<dbReference type="InterPro" id="IPR047871">
    <property type="entry name" value="K_chnl_Slo-like"/>
</dbReference>
<dbReference type="Pfam" id="PF22614">
    <property type="entry name" value="Slo-like_RCK"/>
    <property type="match status" value="1"/>
</dbReference>
<evidence type="ECO:0000259" key="18">
    <source>
        <dbReference type="Pfam" id="PF00520"/>
    </source>
</evidence>
<reference evidence="21" key="1">
    <citation type="journal article" date="2013" name="Genome Biol.">
        <title>Draft genome of the mountain pine beetle, Dendroctonus ponderosae Hopkins, a major forest pest.</title>
        <authorList>
            <person name="Keeling C.I."/>
            <person name="Yuen M.M."/>
            <person name="Liao N.Y."/>
            <person name="Docking T.R."/>
            <person name="Chan S.K."/>
            <person name="Taylor G.A."/>
            <person name="Palmquist D.L."/>
            <person name="Jackman S.D."/>
            <person name="Nguyen A."/>
            <person name="Li M."/>
            <person name="Henderson H."/>
            <person name="Janes J.K."/>
            <person name="Zhao Y."/>
            <person name="Pandoh P."/>
            <person name="Moore R."/>
            <person name="Sperling F.A."/>
            <person name="Huber D.P."/>
            <person name="Birol I."/>
            <person name="Jones S.J."/>
            <person name="Bohlmann J."/>
        </authorList>
    </citation>
    <scope>NUCLEOTIDE SEQUENCE</scope>
</reference>
<keyword evidence="5 17" id="KW-0812">Transmembrane</keyword>
<evidence type="ECO:0000256" key="6">
    <source>
        <dbReference type="ARBA" id="ARBA00022826"/>
    </source>
</evidence>
<name>A0AAR5P0W2_DENPD</name>
<feature type="transmembrane region" description="Helical" evidence="17">
    <location>
        <begin position="21"/>
        <end position="39"/>
    </location>
</feature>
<evidence type="ECO:0000256" key="10">
    <source>
        <dbReference type="ARBA" id="ARBA00022989"/>
    </source>
</evidence>
<keyword evidence="6" id="KW-0631">Potassium channel</keyword>
<keyword evidence="12 17" id="KW-0472">Membrane</keyword>
<dbReference type="SUPFAM" id="SSF81324">
    <property type="entry name" value="Voltage-gated potassium channels"/>
    <property type="match status" value="1"/>
</dbReference>
<evidence type="ECO:0000256" key="3">
    <source>
        <dbReference type="ARBA" id="ARBA00022538"/>
    </source>
</evidence>
<evidence type="ECO:0000256" key="16">
    <source>
        <dbReference type="ARBA" id="ARBA00060897"/>
    </source>
</evidence>
<evidence type="ECO:0000256" key="1">
    <source>
        <dbReference type="ARBA" id="ARBA00004141"/>
    </source>
</evidence>
<keyword evidence="2" id="KW-0813">Transport</keyword>
<evidence type="ECO:0000256" key="8">
    <source>
        <dbReference type="ARBA" id="ARBA00022882"/>
    </source>
</evidence>
<feature type="transmembrane region" description="Helical" evidence="17">
    <location>
        <begin position="66"/>
        <end position="83"/>
    </location>
</feature>
<dbReference type="GO" id="GO:0050804">
    <property type="term" value="P:modulation of chemical synaptic transmission"/>
    <property type="evidence" value="ECO:0007669"/>
    <property type="project" value="UniProtKB-ARBA"/>
</dbReference>
<keyword evidence="10 17" id="KW-1133">Transmembrane helix</keyword>
<keyword evidence="8" id="KW-0851">Voltage-gated channel</keyword>
<keyword evidence="7" id="KW-0106">Calcium</keyword>
<keyword evidence="13" id="KW-0407">Ion channel</keyword>
<evidence type="ECO:0000256" key="7">
    <source>
        <dbReference type="ARBA" id="ARBA00022837"/>
    </source>
</evidence>
<feature type="domain" description="RCK N-terminal" evidence="19">
    <location>
        <begin position="253"/>
        <end position="334"/>
    </location>
</feature>
<feature type="transmembrane region" description="Helical" evidence="17">
    <location>
        <begin position="183"/>
        <end position="202"/>
    </location>
</feature>
<evidence type="ECO:0000256" key="17">
    <source>
        <dbReference type="SAM" id="Phobius"/>
    </source>
</evidence>
<dbReference type="Gene3D" id="1.20.120.350">
    <property type="entry name" value="Voltage-gated potassium channels. Chain C"/>
    <property type="match status" value="1"/>
</dbReference>
<keyword evidence="4" id="KW-0597">Phosphoprotein</keyword>
<dbReference type="Gene3D" id="1.10.287.70">
    <property type="match status" value="1"/>
</dbReference>
<evidence type="ECO:0000256" key="5">
    <source>
        <dbReference type="ARBA" id="ARBA00022692"/>
    </source>
</evidence>
<evidence type="ECO:0000259" key="19">
    <source>
        <dbReference type="Pfam" id="PF22614"/>
    </source>
</evidence>
<protein>
    <recommendedName>
        <fullName evidence="14">BK channel</fullName>
    </recommendedName>
    <alternativeName>
        <fullName evidence="15">Maxi K channel</fullName>
    </alternativeName>
</protein>
<evidence type="ECO:0000256" key="11">
    <source>
        <dbReference type="ARBA" id="ARBA00023065"/>
    </source>
</evidence>
<dbReference type="FunFam" id="1.10.287.70:FF:000015">
    <property type="entry name" value="Calcium-activated potassium channel subunit alpha-1 isoform X7"/>
    <property type="match status" value="1"/>
</dbReference>
<reference evidence="20" key="2">
    <citation type="submission" date="2024-08" db="UniProtKB">
        <authorList>
            <consortium name="EnsemblMetazoa"/>
        </authorList>
    </citation>
    <scope>IDENTIFICATION</scope>
</reference>
<evidence type="ECO:0000256" key="15">
    <source>
        <dbReference type="ARBA" id="ARBA00031999"/>
    </source>
</evidence>
<dbReference type="InterPro" id="IPR005821">
    <property type="entry name" value="Ion_trans_dom"/>
</dbReference>
<evidence type="ECO:0000256" key="13">
    <source>
        <dbReference type="ARBA" id="ARBA00023303"/>
    </source>
</evidence>
<dbReference type="EnsemblMetazoa" id="XM_019898943.1">
    <property type="protein sequence ID" value="XP_019754502.1"/>
    <property type="gene ID" value="LOC109533589"/>
</dbReference>
<feature type="transmembrane region" description="Helical" evidence="17">
    <location>
        <begin position="147"/>
        <end position="168"/>
    </location>
</feature>